<organism evidence="1">
    <name type="scientific">Mesocestoides corti</name>
    <name type="common">Flatworm</name>
    <dbReference type="NCBI Taxonomy" id="53468"/>
    <lineage>
        <taxon>Eukaryota</taxon>
        <taxon>Metazoa</taxon>
        <taxon>Spiralia</taxon>
        <taxon>Lophotrochozoa</taxon>
        <taxon>Platyhelminthes</taxon>
        <taxon>Cestoda</taxon>
        <taxon>Eucestoda</taxon>
        <taxon>Cyclophyllidea</taxon>
        <taxon>Mesocestoididae</taxon>
        <taxon>Mesocestoides</taxon>
    </lineage>
</organism>
<protein>
    <submittedName>
        <fullName evidence="1">Ovule protein</fullName>
    </submittedName>
</protein>
<dbReference type="WBParaSite" id="MCU_009660-RA">
    <property type="protein sequence ID" value="MCU_009660-RA"/>
    <property type="gene ID" value="MCU_009660"/>
</dbReference>
<sequence length="112" mass="13025">MFHSLCPFSGDILLHVFVEHSTESPKLLTLHPTLLAPSTYSHLRVESAQITYSLRLFSNNRLPLVLSEHNTEWPKLLSGRPLHPMHQDTCQRSHVQLRQRFLWNRQCESIAT</sequence>
<proteinExistence type="predicted"/>
<reference evidence="1" key="1">
    <citation type="submission" date="2019-11" db="UniProtKB">
        <authorList>
            <consortium name="WormBaseParasite"/>
        </authorList>
    </citation>
    <scope>IDENTIFICATION</scope>
</reference>
<name>A0A5K3FQD9_MESCO</name>
<dbReference type="AlphaFoldDB" id="A0A5K3FQD9"/>
<accession>A0A5K3FQD9</accession>
<evidence type="ECO:0000313" key="1">
    <source>
        <dbReference type="WBParaSite" id="MCU_009660-RA"/>
    </source>
</evidence>